<evidence type="ECO:0000313" key="2">
    <source>
        <dbReference type="Proteomes" id="UP001145114"/>
    </source>
</evidence>
<comment type="caution">
    <text evidence="1">The sequence shown here is derived from an EMBL/GenBank/DDBJ whole genome shotgun (WGS) entry which is preliminary data.</text>
</comment>
<accession>A0ACC1HND8</accession>
<keyword evidence="2" id="KW-1185">Reference proteome</keyword>
<organism evidence="1 2">
    <name type="scientific">Spiromyces aspiralis</name>
    <dbReference type="NCBI Taxonomy" id="68401"/>
    <lineage>
        <taxon>Eukaryota</taxon>
        <taxon>Fungi</taxon>
        <taxon>Fungi incertae sedis</taxon>
        <taxon>Zoopagomycota</taxon>
        <taxon>Kickxellomycotina</taxon>
        <taxon>Kickxellomycetes</taxon>
        <taxon>Kickxellales</taxon>
        <taxon>Kickxellaceae</taxon>
        <taxon>Spiromyces</taxon>
    </lineage>
</organism>
<sequence>QGVPLPLLRPCPSAPTLPLRTDFDLVGAMIEPHERIYTEVRLVSAPAEDCSFEYCGESSQSYSRPTFYHVATEEAYRVGLHWNAVCRVPRIARSENLTVHPHVPHLALASAPDLQATVAGDFWIFDAIPHVSFSDIIISQTMRRNPMSIQYQQVLAENHQQQQQQQMPLGSDTGPGGPPMPLAISPILFNKHIRPIDMIPATVDINNGRPPVMTDIIQVRVELTVPERVATSLTKIPSEVFDPANGLSQLLSGNVSVPPSLRPLTLKHEFVGRLAWFSEQAMTDRRYTTLLPRYTQVAFLDQAHPQHVSESSGCRALLTDAGGRHLRNKIVVFKKDDVDGCGFWDVAKSAADAGAAGVLIGTNSYNRQLEGGEELAGLTKMAHPLDLAADGPPQQQESPPSLSVPVVAMFDEVLEELSQYMALGIELKAKLF</sequence>
<dbReference type="EMBL" id="JAMZIH010002305">
    <property type="protein sequence ID" value="KAJ1677535.1"/>
    <property type="molecule type" value="Genomic_DNA"/>
</dbReference>
<name>A0ACC1HND8_9FUNG</name>
<reference evidence="1" key="1">
    <citation type="submission" date="2022-06" db="EMBL/GenBank/DDBJ databases">
        <title>Phylogenomic reconstructions and comparative analyses of Kickxellomycotina fungi.</title>
        <authorList>
            <person name="Reynolds N.K."/>
            <person name="Stajich J.E."/>
            <person name="Barry K."/>
            <person name="Grigoriev I.V."/>
            <person name="Crous P."/>
            <person name="Smith M.E."/>
        </authorList>
    </citation>
    <scope>NUCLEOTIDE SEQUENCE</scope>
    <source>
        <strain evidence="1">RSA 2271</strain>
    </source>
</reference>
<protein>
    <submittedName>
        <fullName evidence="1">Uncharacterized protein</fullName>
    </submittedName>
</protein>
<feature type="non-terminal residue" evidence="1">
    <location>
        <position position="1"/>
    </location>
</feature>
<gene>
    <name evidence="1" type="ORF">EV182_005963</name>
</gene>
<evidence type="ECO:0000313" key="1">
    <source>
        <dbReference type="EMBL" id="KAJ1677535.1"/>
    </source>
</evidence>
<dbReference type="Proteomes" id="UP001145114">
    <property type="component" value="Unassembled WGS sequence"/>
</dbReference>
<proteinExistence type="predicted"/>